<dbReference type="RefSeq" id="WP_069957948.1">
    <property type="nucleotide sequence ID" value="NZ_MCGG01000025.1"/>
</dbReference>
<proteinExistence type="inferred from homology"/>
<feature type="binding site" evidence="2">
    <location>
        <position position="59"/>
    </location>
    <ligand>
        <name>Fe cation</name>
        <dbReference type="ChEBI" id="CHEBI:24875"/>
    </ligand>
</feature>
<dbReference type="InterPro" id="IPR041602">
    <property type="entry name" value="Quercetinase_C"/>
</dbReference>
<keyword evidence="2" id="KW-0479">Metal-binding</keyword>
<dbReference type="PANTHER" id="PTHR43212:SF3">
    <property type="entry name" value="QUERCETIN 2,3-DIOXYGENASE"/>
    <property type="match status" value="1"/>
</dbReference>
<dbReference type="GO" id="GO:0046872">
    <property type="term" value="F:metal ion binding"/>
    <property type="evidence" value="ECO:0007669"/>
    <property type="project" value="UniProtKB-KW"/>
</dbReference>
<dbReference type="EMBL" id="MCGG01000025">
    <property type="protein sequence ID" value="OEJ67119.1"/>
    <property type="molecule type" value="Genomic_DNA"/>
</dbReference>
<protein>
    <recommendedName>
        <fullName evidence="8">Pirin</fullName>
    </recommendedName>
</protein>
<dbReference type="OrthoDB" id="9780903at2"/>
<evidence type="ECO:0000256" key="1">
    <source>
        <dbReference type="ARBA" id="ARBA00008416"/>
    </source>
</evidence>
<evidence type="ECO:0000313" key="6">
    <source>
        <dbReference type="EMBL" id="OEJ67119.1"/>
    </source>
</evidence>
<dbReference type="InterPro" id="IPR012093">
    <property type="entry name" value="Pirin"/>
</dbReference>
<keyword evidence="2" id="KW-0408">Iron</keyword>
<feature type="binding site" evidence="2">
    <location>
        <position position="57"/>
    </location>
    <ligand>
        <name>Fe cation</name>
        <dbReference type="ChEBI" id="CHEBI:24875"/>
    </ligand>
</feature>
<dbReference type="SUPFAM" id="SSF51182">
    <property type="entry name" value="RmlC-like cupins"/>
    <property type="match status" value="1"/>
</dbReference>
<evidence type="ECO:0000259" key="5">
    <source>
        <dbReference type="Pfam" id="PF17954"/>
    </source>
</evidence>
<dbReference type="Pfam" id="PF17954">
    <property type="entry name" value="Pirin_C_2"/>
    <property type="match status" value="1"/>
</dbReference>
<evidence type="ECO:0000256" key="3">
    <source>
        <dbReference type="RuleBase" id="RU003457"/>
    </source>
</evidence>
<evidence type="ECO:0000256" key="2">
    <source>
        <dbReference type="PIRSR" id="PIRSR006232-1"/>
    </source>
</evidence>
<comment type="caution">
    <text evidence="6">The sequence shown here is derived from an EMBL/GenBank/DDBJ whole genome shotgun (WGS) entry which is preliminary data.</text>
</comment>
<evidence type="ECO:0000259" key="4">
    <source>
        <dbReference type="Pfam" id="PF02678"/>
    </source>
</evidence>
<dbReference type="PANTHER" id="PTHR43212">
    <property type="entry name" value="QUERCETIN 2,3-DIOXYGENASE"/>
    <property type="match status" value="1"/>
</dbReference>
<keyword evidence="7" id="KW-1185">Reference proteome</keyword>
<dbReference type="InterPro" id="IPR003829">
    <property type="entry name" value="Pirin_N_dom"/>
</dbReference>
<feature type="binding site" evidence="2">
    <location>
        <position position="103"/>
    </location>
    <ligand>
        <name>Fe cation</name>
        <dbReference type="ChEBI" id="CHEBI:24875"/>
    </ligand>
</feature>
<gene>
    <name evidence="6" type="ORF">BEN30_10090</name>
</gene>
<dbReference type="STRING" id="28181.BEN30_10090"/>
<feature type="domain" description="Quercetin 2,3-dioxygenase C-terminal cupin" evidence="5">
    <location>
        <begin position="155"/>
        <end position="233"/>
    </location>
</feature>
<dbReference type="InterPro" id="IPR014710">
    <property type="entry name" value="RmlC-like_jellyroll"/>
</dbReference>
<accession>A0A1E5Q7I1</accession>
<reference evidence="7" key="1">
    <citation type="submission" date="2016-07" db="EMBL/GenBank/DDBJ databases">
        <authorList>
            <person name="Florea S."/>
            <person name="Webb J.S."/>
            <person name="Jaromczyk J."/>
            <person name="Schardl C.L."/>
        </authorList>
    </citation>
    <scope>NUCLEOTIDE SEQUENCE [LARGE SCALE GENOMIC DNA]</scope>
    <source>
        <strain evidence="7">MV-1</strain>
    </source>
</reference>
<dbReference type="AlphaFoldDB" id="A0A1E5Q7I1"/>
<dbReference type="Proteomes" id="UP000095347">
    <property type="component" value="Unassembled WGS sequence"/>
</dbReference>
<evidence type="ECO:0000313" key="7">
    <source>
        <dbReference type="Proteomes" id="UP000095347"/>
    </source>
</evidence>
<dbReference type="Gene3D" id="2.60.120.10">
    <property type="entry name" value="Jelly Rolls"/>
    <property type="match status" value="2"/>
</dbReference>
<evidence type="ECO:0008006" key="8">
    <source>
        <dbReference type="Google" id="ProtNLM"/>
    </source>
</evidence>
<feature type="domain" description="Pirin N-terminal" evidence="4">
    <location>
        <begin position="9"/>
        <end position="118"/>
    </location>
</feature>
<feature type="binding site" evidence="2">
    <location>
        <position position="101"/>
    </location>
    <ligand>
        <name>Fe cation</name>
        <dbReference type="ChEBI" id="CHEBI:24875"/>
    </ligand>
</feature>
<comment type="cofactor">
    <cofactor evidence="2">
        <name>Fe cation</name>
        <dbReference type="ChEBI" id="CHEBI:24875"/>
    </cofactor>
    <text evidence="2">Binds 1 Fe cation per subunit.</text>
</comment>
<dbReference type="CDD" id="cd02910">
    <property type="entry name" value="cupin_Yhhw_N"/>
    <property type="match status" value="1"/>
</dbReference>
<comment type="similarity">
    <text evidence="1 3">Belongs to the pirin family.</text>
</comment>
<dbReference type="InterPro" id="IPR011051">
    <property type="entry name" value="RmlC_Cupin_sf"/>
</dbReference>
<sequence>MITVSNFQNFGHQDHGWLNACHHFSFADYYDPARMGFGPLRVWNDDHIKAGTGFPLHGHRDMEIITYVRQGAVSHEDSLGNRGRTAAGQVQVMSAGTGIRHAEYNVENEDLDLFQIWLEPDESGHQPRWDMRTFDRDHNSHGFVTLVSGRHGKPQPDSLFIHQDAALLAAVMDQGQVHRLHIEPGRRMYIVPARGEIEVNGVNITERGAAEISNESELVLNALVDAEVVVLDLP</sequence>
<dbReference type="Pfam" id="PF02678">
    <property type="entry name" value="Pirin"/>
    <property type="match status" value="1"/>
</dbReference>
<name>A0A1E5Q7I1_9PROT</name>
<dbReference type="PIRSF" id="PIRSF006232">
    <property type="entry name" value="Pirin"/>
    <property type="match status" value="1"/>
</dbReference>
<organism evidence="6 7">
    <name type="scientific">Magnetovibrio blakemorei</name>
    <dbReference type="NCBI Taxonomy" id="28181"/>
    <lineage>
        <taxon>Bacteria</taxon>
        <taxon>Pseudomonadati</taxon>
        <taxon>Pseudomonadota</taxon>
        <taxon>Alphaproteobacteria</taxon>
        <taxon>Rhodospirillales</taxon>
        <taxon>Magnetovibrionaceae</taxon>
        <taxon>Magnetovibrio</taxon>
    </lineage>
</organism>